<reference evidence="1 2" key="1">
    <citation type="submission" date="2017-04" db="EMBL/GenBank/DDBJ databases">
        <title>Novel microbial lineages endemic to geothermal iron-oxide mats fill important gaps in the evolutionary history of Archaea.</title>
        <authorList>
            <person name="Jay Z.J."/>
            <person name="Beam J.P."/>
            <person name="Dlakic M."/>
            <person name="Rusch D.B."/>
            <person name="Kozubal M.A."/>
            <person name="Inskeep W.P."/>
        </authorList>
    </citation>
    <scope>NUCLEOTIDE SEQUENCE [LARGE SCALE GENOMIC DNA]</scope>
    <source>
        <strain evidence="1">BE_D</strain>
    </source>
</reference>
<dbReference type="AlphaFoldDB" id="A0A2R6ACV7"/>
<name>A0A2R6ACV7_9ARCH</name>
<gene>
    <name evidence="1" type="ORF">B9Q02_09675</name>
</gene>
<protein>
    <submittedName>
        <fullName evidence="1">Uncharacterized protein</fullName>
    </submittedName>
</protein>
<sequence>MNSTTDRSIQHPFENSLRWLEEQINQKGVQKTNLDSLLYALKALKLNGRDNPEVVSALFSALKEDLNFKLKVMIDLPQADPEAYLNLIEFSHEYDTKLESELSNSVLDDAKRLQLPDGAILGNHLAFTYLLIHVAPNENTTKLALEYTKKAFEEKVLPDSAKIKPKDVLLYTKIFLAKGLLKPEHASTMSFALSKNQKEDGSVGTVEDTIYTFRTLAVLDSVGYSDNIKRAIEFIKTKIDQKGSIDKDLRLTSLFLLGWAEVSQTLSRLNQLLESTEVITSKAAFSVKGIIEATLKKAQTQILMINVTSKNLLEIVLAQLTSKNALSLIYVHSKTLKPELIQNERIKIKQIDMQVAPIVLIDKKTLLILPQDQESVFSENCVVLLINDQELARKLAMLFDKE</sequence>
<dbReference type="EMBL" id="NEXD01000083">
    <property type="protein sequence ID" value="PSN84234.1"/>
    <property type="molecule type" value="Genomic_DNA"/>
</dbReference>
<proteinExistence type="predicted"/>
<organism evidence="1 2">
    <name type="scientific">Candidatus Marsarchaeota G1 archaeon BE_D</name>
    <dbReference type="NCBI Taxonomy" id="1978156"/>
    <lineage>
        <taxon>Archaea</taxon>
        <taxon>Candidatus Marsarchaeota</taxon>
        <taxon>Candidatus Marsarchaeota group 1</taxon>
    </lineage>
</organism>
<accession>A0A2R6ACV7</accession>
<evidence type="ECO:0000313" key="2">
    <source>
        <dbReference type="Proteomes" id="UP000240569"/>
    </source>
</evidence>
<evidence type="ECO:0000313" key="1">
    <source>
        <dbReference type="EMBL" id="PSN84234.1"/>
    </source>
</evidence>
<comment type="caution">
    <text evidence="1">The sequence shown here is derived from an EMBL/GenBank/DDBJ whole genome shotgun (WGS) entry which is preliminary data.</text>
</comment>
<dbReference type="Proteomes" id="UP000240569">
    <property type="component" value="Unassembled WGS sequence"/>
</dbReference>